<dbReference type="InterPro" id="IPR003594">
    <property type="entry name" value="HATPase_dom"/>
</dbReference>
<feature type="modified residue" description="Phosphohistidine" evidence="6">
    <location>
        <position position="50"/>
    </location>
</feature>
<dbReference type="EC" id="2.7.13.3" evidence="2"/>
<organism evidence="10">
    <name type="scientific">Aerophobetes bacterium</name>
    <dbReference type="NCBI Taxonomy" id="2030807"/>
    <lineage>
        <taxon>Bacteria</taxon>
        <taxon>Candidatus Aerophobota</taxon>
    </lineage>
</organism>
<dbReference type="SMART" id="SM00387">
    <property type="entry name" value="HATPase_c"/>
    <property type="match status" value="1"/>
</dbReference>
<dbReference type="InterPro" id="IPR036061">
    <property type="entry name" value="CheW-like_dom_sf"/>
</dbReference>
<dbReference type="PROSITE" id="PS50894">
    <property type="entry name" value="HPT"/>
    <property type="match status" value="2"/>
</dbReference>
<dbReference type="Pfam" id="PF02518">
    <property type="entry name" value="HATPase_c"/>
    <property type="match status" value="1"/>
</dbReference>
<dbReference type="InterPro" id="IPR005467">
    <property type="entry name" value="His_kinase_dom"/>
</dbReference>
<dbReference type="GO" id="GO:0006935">
    <property type="term" value="P:chemotaxis"/>
    <property type="evidence" value="ECO:0007669"/>
    <property type="project" value="InterPro"/>
</dbReference>
<evidence type="ECO:0000256" key="5">
    <source>
        <dbReference type="ARBA" id="ARBA00022777"/>
    </source>
</evidence>
<comment type="catalytic activity">
    <reaction evidence="1">
        <text>ATP + protein L-histidine = ADP + protein N-phospho-L-histidine.</text>
        <dbReference type="EC" id="2.7.13.3"/>
    </reaction>
</comment>
<dbReference type="CDD" id="cd00731">
    <property type="entry name" value="CheA_reg"/>
    <property type="match status" value="1"/>
</dbReference>
<evidence type="ECO:0000256" key="4">
    <source>
        <dbReference type="ARBA" id="ARBA00022679"/>
    </source>
</evidence>
<dbReference type="Gene3D" id="3.30.565.10">
    <property type="entry name" value="Histidine kinase-like ATPase, C-terminal domain"/>
    <property type="match status" value="1"/>
</dbReference>
<dbReference type="GO" id="GO:0000155">
    <property type="term" value="F:phosphorelay sensor kinase activity"/>
    <property type="evidence" value="ECO:0007669"/>
    <property type="project" value="InterPro"/>
</dbReference>
<dbReference type="FunFam" id="3.30.565.10:FF:000016">
    <property type="entry name" value="Chemotaxis protein CheA, putative"/>
    <property type="match status" value="1"/>
</dbReference>
<dbReference type="GO" id="GO:0005737">
    <property type="term" value="C:cytoplasm"/>
    <property type="evidence" value="ECO:0007669"/>
    <property type="project" value="InterPro"/>
</dbReference>
<dbReference type="InterPro" id="IPR004105">
    <property type="entry name" value="CheA-like_dim"/>
</dbReference>
<dbReference type="PROSITE" id="PS50109">
    <property type="entry name" value="HIS_KIN"/>
    <property type="match status" value="1"/>
</dbReference>
<dbReference type="SMART" id="SM01231">
    <property type="entry name" value="H-kinase_dim"/>
    <property type="match status" value="1"/>
</dbReference>
<evidence type="ECO:0000259" key="9">
    <source>
        <dbReference type="PROSITE" id="PS50894"/>
    </source>
</evidence>
<dbReference type="InterPro" id="IPR008207">
    <property type="entry name" value="Sig_transdc_His_kin_Hpt_dom"/>
</dbReference>
<dbReference type="InterPro" id="IPR002545">
    <property type="entry name" value="CheW-lke_dom"/>
</dbReference>
<dbReference type="Pfam" id="PF01584">
    <property type="entry name" value="CheW"/>
    <property type="match status" value="1"/>
</dbReference>
<evidence type="ECO:0000256" key="6">
    <source>
        <dbReference type="PROSITE-ProRule" id="PRU00110"/>
    </source>
</evidence>
<dbReference type="Proteomes" id="UP000886070">
    <property type="component" value="Unassembled WGS sequence"/>
</dbReference>
<protein>
    <recommendedName>
        <fullName evidence="2">histidine kinase</fullName>
        <ecNumber evidence="2">2.7.13.3</ecNumber>
    </recommendedName>
</protein>
<keyword evidence="5" id="KW-0418">Kinase</keyword>
<feature type="domain" description="HPt" evidence="9">
    <location>
        <begin position="153"/>
        <end position="257"/>
    </location>
</feature>
<dbReference type="PANTHER" id="PTHR43395">
    <property type="entry name" value="SENSOR HISTIDINE KINASE CHEA"/>
    <property type="match status" value="1"/>
</dbReference>
<evidence type="ECO:0000256" key="3">
    <source>
        <dbReference type="ARBA" id="ARBA00022553"/>
    </source>
</evidence>
<evidence type="ECO:0000256" key="1">
    <source>
        <dbReference type="ARBA" id="ARBA00000085"/>
    </source>
</evidence>
<feature type="domain" description="Histidine kinase" evidence="7">
    <location>
        <begin position="330"/>
        <end position="560"/>
    </location>
</feature>
<evidence type="ECO:0000256" key="2">
    <source>
        <dbReference type="ARBA" id="ARBA00012438"/>
    </source>
</evidence>
<dbReference type="Pfam" id="PF01627">
    <property type="entry name" value="Hpt"/>
    <property type="match status" value="2"/>
</dbReference>
<keyword evidence="4" id="KW-0808">Transferase</keyword>
<name>A0A7V5LZA0_UNCAE</name>
<dbReference type="SUPFAM" id="SSF50341">
    <property type="entry name" value="CheW-like"/>
    <property type="match status" value="1"/>
</dbReference>
<dbReference type="SUPFAM" id="SSF47226">
    <property type="entry name" value="Histidine-containing phosphotransfer domain, HPT domain"/>
    <property type="match status" value="2"/>
</dbReference>
<feature type="modified residue" description="Phosphohistidine" evidence="6">
    <location>
        <position position="200"/>
    </location>
</feature>
<dbReference type="SUPFAM" id="SSF47384">
    <property type="entry name" value="Homodimeric domain of signal transducing histidine kinase"/>
    <property type="match status" value="1"/>
</dbReference>
<dbReference type="SMART" id="SM00260">
    <property type="entry name" value="CheW"/>
    <property type="match status" value="1"/>
</dbReference>
<dbReference type="InterPro" id="IPR004358">
    <property type="entry name" value="Sig_transdc_His_kin-like_C"/>
</dbReference>
<feature type="domain" description="HPt" evidence="9">
    <location>
        <begin position="3"/>
        <end position="107"/>
    </location>
</feature>
<dbReference type="PRINTS" id="PR00344">
    <property type="entry name" value="BCTRLSENSOR"/>
</dbReference>
<sequence length="701" mass="79271">MNEFLNDPAIVGEFITESREHLESLESQLLQLEKNPEDEELLNAIFRAFHTIKGSSSFLGLVQITELSHKLENVLDKLRKKQLKVTPEIIDLIFQGVDILKGFIEDIATGREDKIQRICSYKVEEVEEFAGKLEKVIQKPEIKKIGEKKDTFEKKDKEEEKQVFLTAAAQYLSTIKECIEGLEKNPSDFDLIDALFRAVHSLKSSSNYMKLSQIESLMEEEEKVLQRVREEKKILTPGILNGLKLVYELLIKLVEDFEKGRKSQVKIEEAVEKIRGVFEEKDRDFQKSFTREAPPPKEFAQRTIRVPEFRLDELMNLVGELVINRSTFQSILHKLENGLEISHLSQVKNEIKEAVQTMRRITNELQMTVTELHMLPIKNLFGRFPRLVRDISREKGKKIKLEISGEETQLDKMMIEKLQDPLVHLIRNAIDHGIETPEEREAKGKKPFGTIKLSASQEGESVVIEISDDGRGMDPDFIREVAVKKGILPEEKAKVLSRKECLELIFMPGFSTAKKVTDLSGRGVGMDVVKDAVKKLKGEIDIQTQIDKGTTFIIKLPLTLAIVNVLLVETGKQIFALPISSIKETVKLPQDRISKVFKEKVTLLREELLGIVDLKNLLQIPDGKGSKKEREESIPIVVISAGGKNLGLAVDALHKQEEIVIKPFEGIIADIPGITGATVMGDGKVILILDPGELIKMATEK</sequence>
<dbReference type="PANTHER" id="PTHR43395:SF1">
    <property type="entry name" value="CHEMOTAXIS PROTEIN CHEA"/>
    <property type="match status" value="1"/>
</dbReference>
<comment type="caution">
    <text evidence="10">The sequence shown here is derived from an EMBL/GenBank/DDBJ whole genome shotgun (WGS) entry which is preliminary data.</text>
</comment>
<dbReference type="InterPro" id="IPR036097">
    <property type="entry name" value="HisK_dim/P_sf"/>
</dbReference>
<dbReference type="Gene3D" id="2.30.30.40">
    <property type="entry name" value="SH3 Domains"/>
    <property type="match status" value="1"/>
</dbReference>
<dbReference type="InterPro" id="IPR036890">
    <property type="entry name" value="HATPase_C_sf"/>
</dbReference>
<dbReference type="EMBL" id="DRTT01000153">
    <property type="protein sequence ID" value="HHF98952.1"/>
    <property type="molecule type" value="Genomic_DNA"/>
</dbReference>
<dbReference type="PROSITE" id="PS50851">
    <property type="entry name" value="CHEW"/>
    <property type="match status" value="1"/>
</dbReference>
<dbReference type="Pfam" id="PF02895">
    <property type="entry name" value="H-kinase_dim"/>
    <property type="match status" value="1"/>
</dbReference>
<dbReference type="SUPFAM" id="SSF55874">
    <property type="entry name" value="ATPase domain of HSP90 chaperone/DNA topoisomerase II/histidine kinase"/>
    <property type="match status" value="1"/>
</dbReference>
<evidence type="ECO:0000259" key="8">
    <source>
        <dbReference type="PROSITE" id="PS50851"/>
    </source>
</evidence>
<dbReference type="SMART" id="SM00073">
    <property type="entry name" value="HPT"/>
    <property type="match status" value="2"/>
</dbReference>
<proteinExistence type="predicted"/>
<dbReference type="InterPro" id="IPR037006">
    <property type="entry name" value="CheA-like_homodim_sf"/>
</dbReference>
<dbReference type="InterPro" id="IPR051315">
    <property type="entry name" value="Bact_Chemotaxis_CheA"/>
</dbReference>
<dbReference type="Gene3D" id="1.10.287.560">
    <property type="entry name" value="Histidine kinase CheA-like, homodimeric domain"/>
    <property type="match status" value="1"/>
</dbReference>
<evidence type="ECO:0000313" key="10">
    <source>
        <dbReference type="EMBL" id="HHF98952.1"/>
    </source>
</evidence>
<evidence type="ECO:0000259" key="7">
    <source>
        <dbReference type="PROSITE" id="PS50109"/>
    </source>
</evidence>
<keyword evidence="3 6" id="KW-0597">Phosphoprotein</keyword>
<dbReference type="Gene3D" id="1.20.120.160">
    <property type="entry name" value="HPT domain"/>
    <property type="match status" value="2"/>
</dbReference>
<feature type="domain" description="CheW-like" evidence="8">
    <location>
        <begin position="562"/>
        <end position="700"/>
    </location>
</feature>
<accession>A0A7V5LZA0</accession>
<dbReference type="AlphaFoldDB" id="A0A7V5LZA0"/>
<dbReference type="CDD" id="cd00088">
    <property type="entry name" value="HPT"/>
    <property type="match status" value="2"/>
</dbReference>
<dbReference type="InterPro" id="IPR036641">
    <property type="entry name" value="HPT_dom_sf"/>
</dbReference>
<reference evidence="10" key="1">
    <citation type="journal article" date="2020" name="mSystems">
        <title>Genome- and Community-Level Interaction Insights into Carbon Utilization and Element Cycling Functions of Hydrothermarchaeota in Hydrothermal Sediment.</title>
        <authorList>
            <person name="Zhou Z."/>
            <person name="Liu Y."/>
            <person name="Xu W."/>
            <person name="Pan J."/>
            <person name="Luo Z.H."/>
            <person name="Li M."/>
        </authorList>
    </citation>
    <scope>NUCLEOTIDE SEQUENCE [LARGE SCALE GENOMIC DNA]</scope>
    <source>
        <strain evidence="10">HyVt-92</strain>
    </source>
</reference>
<gene>
    <name evidence="10" type="ORF">ENL39_05655</name>
</gene>
<dbReference type="CDD" id="cd16916">
    <property type="entry name" value="HATPase_CheA-like"/>
    <property type="match status" value="1"/>
</dbReference>